<dbReference type="EMBL" id="CP003775">
    <property type="protein sequence ID" value="AFQ51147.1"/>
    <property type="molecule type" value="Genomic_DNA"/>
</dbReference>
<evidence type="ECO:0000256" key="5">
    <source>
        <dbReference type="ARBA" id="ARBA00022692"/>
    </source>
</evidence>
<dbReference type="InterPro" id="IPR051084">
    <property type="entry name" value="H+-coupled_symporters"/>
</dbReference>
<dbReference type="PANTHER" id="PTHR43528">
    <property type="entry name" value="ALPHA-KETOGLUTARATE PERMEASE"/>
    <property type="match status" value="1"/>
</dbReference>
<dbReference type="Proteomes" id="UP000032866">
    <property type="component" value="Chromosome 2"/>
</dbReference>
<evidence type="ECO:0000259" key="10">
    <source>
        <dbReference type="PROSITE" id="PS50850"/>
    </source>
</evidence>
<dbReference type="Pfam" id="PF07690">
    <property type="entry name" value="MFS_1"/>
    <property type="match status" value="1"/>
</dbReference>
<dbReference type="GO" id="GO:0005886">
    <property type="term" value="C:plasma membrane"/>
    <property type="evidence" value="ECO:0007669"/>
    <property type="project" value="UniProtKB-SubCell"/>
</dbReference>
<evidence type="ECO:0000313" key="11">
    <source>
        <dbReference type="EMBL" id="AFQ51147.1"/>
    </source>
</evidence>
<evidence type="ECO:0000256" key="3">
    <source>
        <dbReference type="ARBA" id="ARBA00022448"/>
    </source>
</evidence>
<feature type="transmembrane region" description="Helical" evidence="9">
    <location>
        <begin position="329"/>
        <end position="354"/>
    </location>
</feature>
<comment type="subcellular location">
    <subcellularLocation>
        <location evidence="1">Cell membrane</location>
        <topology evidence="1">Multi-pass membrane protein</topology>
    </subcellularLocation>
</comment>
<feature type="transmembrane region" description="Helical" evidence="9">
    <location>
        <begin position="89"/>
        <end position="117"/>
    </location>
</feature>
<keyword evidence="4" id="KW-1003">Cell membrane</keyword>
<feature type="transmembrane region" description="Helical" evidence="9">
    <location>
        <begin position="396"/>
        <end position="416"/>
    </location>
</feature>
<evidence type="ECO:0000313" key="12">
    <source>
        <dbReference type="Proteomes" id="UP000032866"/>
    </source>
</evidence>
<evidence type="ECO:0000256" key="1">
    <source>
        <dbReference type="ARBA" id="ARBA00004651"/>
    </source>
</evidence>
<dbReference type="GO" id="GO:0015293">
    <property type="term" value="F:symporter activity"/>
    <property type="evidence" value="ECO:0007669"/>
    <property type="project" value="UniProtKB-KW"/>
</dbReference>
<keyword evidence="5 9" id="KW-0812">Transmembrane</keyword>
<keyword evidence="8 9" id="KW-0472">Membrane</keyword>
<sequence>MQLQQTKVTPRWLQVSAAIVGNALEWYDFGIYGTLAIIISQVFFPDAGLYSGLLLTTATYGAGFVTRPLGGIVIGIYADKRGRKAALQLIVALMAVSMLILVLTPSYATIGIAAPILVLVSRLLQGLASGGEFASATAYLVEAAPPHRKGLYGSWQMTGQAIAMLLGAVSALVLTSVFTKQQLLDGAWRIPFALGLVIAPVGWWIRRHLDETHEPTQARSAGTTLVLRELFSQFPRAIAAALLLTTSATAGVYVFISYMPTFLSRELHVPLSSSFTVQSIALVALTLMAPVTGWLSDRFGRKRVMLSTMIPFTILTYPMFHWVQSAPSLAHIVIIYVVLSIFFGGFLGPFTTALGEQFPAGIRSSGLAICYNLAVMVFGGFAPFNVTLLIHATGLPLAPVLYSVAGGVLGVVGCLLSTPPSAREQRDTALVVP</sequence>
<dbReference type="InterPro" id="IPR020846">
    <property type="entry name" value="MFS_dom"/>
</dbReference>
<dbReference type="PROSITE" id="PS00216">
    <property type="entry name" value="SUGAR_TRANSPORT_1"/>
    <property type="match status" value="1"/>
</dbReference>
<dbReference type="Pfam" id="PF00083">
    <property type="entry name" value="Sugar_tr"/>
    <property type="match status" value="1"/>
</dbReference>
<reference evidence="11 12" key="1">
    <citation type="journal article" date="2012" name="J. Bacteriol.">
        <title>Complete Genome Sequence of Burkholderia sp. Strain GG4, a Betaproteobacterium That Reduces 3-Oxo-N-Acylhomoserine Lactones and Produces Different N-Acylhomoserine Lactones.</title>
        <authorList>
            <person name="Hong K.W."/>
            <person name="Koh C.L."/>
            <person name="Sam C.K."/>
            <person name="Yin W.F."/>
            <person name="Chan K.G."/>
        </authorList>
    </citation>
    <scope>NUCLEOTIDE SEQUENCE [LARGE SCALE GENOMIC DNA]</scope>
    <source>
        <strain evidence="11 12">GG4</strain>
    </source>
</reference>
<dbReference type="PROSITE" id="PS50850">
    <property type="entry name" value="MFS"/>
    <property type="match status" value="1"/>
</dbReference>
<dbReference type="AlphaFoldDB" id="A0A9W3K538"/>
<keyword evidence="6" id="KW-0769">Symport</keyword>
<proteinExistence type="inferred from homology"/>
<accession>A0A9W3K538</accession>
<dbReference type="SUPFAM" id="SSF103473">
    <property type="entry name" value="MFS general substrate transporter"/>
    <property type="match status" value="1"/>
</dbReference>
<feature type="transmembrane region" description="Helical" evidence="9">
    <location>
        <begin position="366"/>
        <end position="390"/>
    </location>
</feature>
<name>A0A9W3K538_BURCE</name>
<comment type="similarity">
    <text evidence="2">Belongs to the major facilitator superfamily. Metabolite:H+ Symporter (MHS) family (TC 2.A.1.6) family.</text>
</comment>
<keyword evidence="7 9" id="KW-1133">Transmembrane helix</keyword>
<dbReference type="Gene3D" id="1.20.1250.20">
    <property type="entry name" value="MFS general substrate transporter like domains"/>
    <property type="match status" value="2"/>
</dbReference>
<dbReference type="PROSITE" id="PS00217">
    <property type="entry name" value="SUGAR_TRANSPORT_2"/>
    <property type="match status" value="1"/>
</dbReference>
<dbReference type="RefSeq" id="WP_014899910.1">
    <property type="nucleotide sequence ID" value="NC_018514.1"/>
</dbReference>
<dbReference type="InterPro" id="IPR011701">
    <property type="entry name" value="MFS"/>
</dbReference>
<feature type="domain" description="Major facilitator superfamily (MFS) profile" evidence="10">
    <location>
        <begin position="14"/>
        <end position="422"/>
    </location>
</feature>
<feature type="transmembrane region" description="Helical" evidence="9">
    <location>
        <begin position="276"/>
        <end position="295"/>
    </location>
</feature>
<evidence type="ECO:0000256" key="8">
    <source>
        <dbReference type="ARBA" id="ARBA00023136"/>
    </source>
</evidence>
<dbReference type="InterPro" id="IPR036259">
    <property type="entry name" value="MFS_trans_sf"/>
</dbReference>
<dbReference type="KEGG" id="bct:GEM_4758"/>
<organism evidence="11 12">
    <name type="scientific">Burkholderia cepacia GG4</name>
    <dbReference type="NCBI Taxonomy" id="1009846"/>
    <lineage>
        <taxon>Bacteria</taxon>
        <taxon>Pseudomonadati</taxon>
        <taxon>Pseudomonadota</taxon>
        <taxon>Betaproteobacteria</taxon>
        <taxon>Burkholderiales</taxon>
        <taxon>Burkholderiaceae</taxon>
        <taxon>Burkholderia</taxon>
        <taxon>Burkholderia cepacia complex</taxon>
    </lineage>
</organism>
<evidence type="ECO:0000256" key="2">
    <source>
        <dbReference type="ARBA" id="ARBA00008240"/>
    </source>
</evidence>
<protein>
    <submittedName>
        <fullName evidence="11">Major facilitator superfamily MFS 1</fullName>
    </submittedName>
</protein>
<feature type="transmembrane region" description="Helical" evidence="9">
    <location>
        <begin position="237"/>
        <end position="256"/>
    </location>
</feature>
<dbReference type="FunFam" id="1.20.1250.20:FF:000001">
    <property type="entry name" value="Dicarboxylate MFS transporter"/>
    <property type="match status" value="1"/>
</dbReference>
<dbReference type="PANTHER" id="PTHR43528:SF8">
    <property type="entry name" value="BLR0239 PROTEIN"/>
    <property type="match status" value="1"/>
</dbReference>
<feature type="transmembrane region" description="Helical" evidence="9">
    <location>
        <begin position="304"/>
        <end position="323"/>
    </location>
</feature>
<feature type="transmembrane region" description="Helical" evidence="9">
    <location>
        <begin position="26"/>
        <end position="44"/>
    </location>
</feature>
<keyword evidence="3" id="KW-0813">Transport</keyword>
<evidence type="ECO:0000256" key="7">
    <source>
        <dbReference type="ARBA" id="ARBA00022989"/>
    </source>
</evidence>
<evidence type="ECO:0000256" key="9">
    <source>
        <dbReference type="SAM" id="Phobius"/>
    </source>
</evidence>
<evidence type="ECO:0000256" key="6">
    <source>
        <dbReference type="ARBA" id="ARBA00022847"/>
    </source>
</evidence>
<evidence type="ECO:0000256" key="4">
    <source>
        <dbReference type="ARBA" id="ARBA00022475"/>
    </source>
</evidence>
<dbReference type="InterPro" id="IPR005828">
    <property type="entry name" value="MFS_sugar_transport-like"/>
</dbReference>
<dbReference type="InterPro" id="IPR005829">
    <property type="entry name" value="Sugar_transporter_CS"/>
</dbReference>
<feature type="transmembrane region" description="Helical" evidence="9">
    <location>
        <begin position="161"/>
        <end position="180"/>
    </location>
</feature>
<gene>
    <name evidence="11" type="ORF">GEM_4758</name>
</gene>
<feature type="transmembrane region" description="Helical" evidence="9">
    <location>
        <begin position="50"/>
        <end position="77"/>
    </location>
</feature>